<sequence length="105" mass="12287">MNASKNYLGRDILISYLKEQNTTHLSYHGFLNSQHDAIINISLLLVSSSSSSFSNWKNLDDYWALKFLKEAKNLEHKSTFDDLKEKVCFFLFCKEKVTPMRMRSD</sequence>
<keyword evidence="2" id="KW-1185">Reference proteome</keyword>
<name>A0A2Z6R8V8_9GLOM</name>
<dbReference type="AlphaFoldDB" id="A0A2Z6R8V8"/>
<dbReference type="Proteomes" id="UP000247702">
    <property type="component" value="Unassembled WGS sequence"/>
</dbReference>
<dbReference type="EMBL" id="BEXD01001302">
    <property type="protein sequence ID" value="GBB93421.1"/>
    <property type="molecule type" value="Genomic_DNA"/>
</dbReference>
<organism evidence="1 2">
    <name type="scientific">Rhizophagus clarus</name>
    <dbReference type="NCBI Taxonomy" id="94130"/>
    <lineage>
        <taxon>Eukaryota</taxon>
        <taxon>Fungi</taxon>
        <taxon>Fungi incertae sedis</taxon>
        <taxon>Mucoromycota</taxon>
        <taxon>Glomeromycotina</taxon>
        <taxon>Glomeromycetes</taxon>
        <taxon>Glomerales</taxon>
        <taxon>Glomeraceae</taxon>
        <taxon>Rhizophagus</taxon>
    </lineage>
</organism>
<comment type="caution">
    <text evidence="1">The sequence shown here is derived from an EMBL/GenBank/DDBJ whole genome shotgun (WGS) entry which is preliminary data.</text>
</comment>
<evidence type="ECO:0000313" key="1">
    <source>
        <dbReference type="EMBL" id="GBB93421.1"/>
    </source>
</evidence>
<evidence type="ECO:0000313" key="2">
    <source>
        <dbReference type="Proteomes" id="UP000247702"/>
    </source>
</evidence>
<proteinExistence type="predicted"/>
<accession>A0A2Z6R8V8</accession>
<reference evidence="1 2" key="1">
    <citation type="submission" date="2017-11" db="EMBL/GenBank/DDBJ databases">
        <title>The genome of Rhizophagus clarus HR1 reveals common genetic basis of auxotrophy among arbuscular mycorrhizal fungi.</title>
        <authorList>
            <person name="Kobayashi Y."/>
        </authorList>
    </citation>
    <scope>NUCLEOTIDE SEQUENCE [LARGE SCALE GENOMIC DNA]</scope>
    <source>
        <strain evidence="1 2">HR1</strain>
    </source>
</reference>
<gene>
    <name evidence="1" type="ORF">RclHR1_02170002</name>
</gene>
<protein>
    <submittedName>
        <fullName evidence="1">Uncharacterized protein</fullName>
    </submittedName>
</protein>